<dbReference type="Gene3D" id="3.40.140.10">
    <property type="entry name" value="Cytidine Deaminase, domain 2"/>
    <property type="match status" value="1"/>
</dbReference>
<evidence type="ECO:0000256" key="10">
    <source>
        <dbReference type="ARBA" id="ARBA00022857"/>
    </source>
</evidence>
<dbReference type="Proteomes" id="UP000092952">
    <property type="component" value="Chromosome"/>
</dbReference>
<evidence type="ECO:0000256" key="5">
    <source>
        <dbReference type="ARBA" id="ARBA00007417"/>
    </source>
</evidence>
<comment type="catalytic activity">
    <reaction evidence="13">
        <text>5-amino-6-(5-phospho-D-ribitylamino)uracil + NADP(+) = 5-amino-6-(5-phospho-D-ribosylamino)uracil + NADPH + H(+)</text>
        <dbReference type="Rhea" id="RHEA:17845"/>
        <dbReference type="ChEBI" id="CHEBI:15378"/>
        <dbReference type="ChEBI" id="CHEBI:57783"/>
        <dbReference type="ChEBI" id="CHEBI:58349"/>
        <dbReference type="ChEBI" id="CHEBI:58421"/>
        <dbReference type="ChEBI" id="CHEBI:58453"/>
        <dbReference type="EC" id="1.1.1.193"/>
    </reaction>
</comment>
<dbReference type="GO" id="GO:0050661">
    <property type="term" value="F:NADP binding"/>
    <property type="evidence" value="ECO:0007669"/>
    <property type="project" value="InterPro"/>
</dbReference>
<dbReference type="EMBL" id="CP014671">
    <property type="protein sequence ID" value="ANX04463.1"/>
    <property type="molecule type" value="Genomic_DNA"/>
</dbReference>
<dbReference type="GO" id="GO:0009231">
    <property type="term" value="P:riboflavin biosynthetic process"/>
    <property type="evidence" value="ECO:0007669"/>
    <property type="project" value="UniProtKB-UniPathway"/>
</dbReference>
<reference evidence="19" key="1">
    <citation type="submission" date="2016-03" db="EMBL/GenBank/DDBJ databases">
        <title>Complete genome sequence of Solimmundus cernigliae, representing a novel lineage of polycyclic aromatic hydrocarbon degraders within the Gammaproteobacteria.</title>
        <authorList>
            <person name="Singleton D.R."/>
            <person name="Dickey A.N."/>
            <person name="Scholl E.H."/>
            <person name="Wright F.A."/>
            <person name="Aitken M.D."/>
        </authorList>
    </citation>
    <scope>NUCLEOTIDE SEQUENCE [LARGE SCALE GENOMIC DNA]</scope>
    <source>
        <strain evidence="19">TR3.2</strain>
    </source>
</reference>
<evidence type="ECO:0000259" key="17">
    <source>
        <dbReference type="PROSITE" id="PS51747"/>
    </source>
</evidence>
<dbReference type="PIRSF" id="PIRSF006769">
    <property type="entry name" value="RibD"/>
    <property type="match status" value="1"/>
</dbReference>
<organism evidence="18 19">
    <name type="scientific">Immundisolibacter cernigliae</name>
    <dbReference type="NCBI Taxonomy" id="1810504"/>
    <lineage>
        <taxon>Bacteria</taxon>
        <taxon>Pseudomonadati</taxon>
        <taxon>Pseudomonadota</taxon>
        <taxon>Gammaproteobacteria</taxon>
        <taxon>Immundisolibacterales</taxon>
        <taxon>Immundisolibacteraceae</taxon>
        <taxon>Immundisolibacter</taxon>
    </lineage>
</organism>
<dbReference type="FunFam" id="3.40.140.10:FF:000025">
    <property type="entry name" value="Riboflavin biosynthesis protein RibD"/>
    <property type="match status" value="1"/>
</dbReference>
<evidence type="ECO:0000256" key="9">
    <source>
        <dbReference type="ARBA" id="ARBA00022833"/>
    </source>
</evidence>
<name>A0A1B1YV10_9GAMM</name>
<dbReference type="PANTHER" id="PTHR38011">
    <property type="entry name" value="DIHYDROFOLATE REDUCTASE FAMILY PROTEIN (AFU_ORTHOLOGUE AFUA_8G06820)"/>
    <property type="match status" value="1"/>
</dbReference>
<feature type="binding site" evidence="16">
    <location>
        <position position="50"/>
    </location>
    <ligand>
        <name>Zn(2+)</name>
        <dbReference type="ChEBI" id="CHEBI:29105"/>
        <note>catalytic</note>
    </ligand>
</feature>
<feature type="binding site" evidence="15">
    <location>
        <position position="200"/>
    </location>
    <ligand>
        <name>NADP(+)</name>
        <dbReference type="ChEBI" id="CHEBI:58349"/>
    </ligand>
</feature>
<evidence type="ECO:0000256" key="11">
    <source>
        <dbReference type="ARBA" id="ARBA00023002"/>
    </source>
</evidence>
<dbReference type="InterPro" id="IPR024072">
    <property type="entry name" value="DHFR-like_dom_sf"/>
</dbReference>
<sequence length="363" mass="37794">MNDVAWMGRALALAEGGRYTAAPNPLVGCVLVHDGAVVGEGYHRRAGEGHAEVNALLEAGPRAGGVTAYVTLEPCAHHGRTPPCAEALIGAGVARVVAAMPDPNPLVAGKGLALLRAAGIDVECGLLADEAAALNPGFIKRMATGRPYVRVKMAQSLDGRSALADGESRWITGPAARADVQLWRARSQAIVTGIGTVLADDPQLTVRLPQVDCQPLRVVLDSGLSLPPTARLLREPGGTLVVTNSADTPQAVALTAAGAQIVTLPAGADSRIDLGALLDELARRQCNEVLVEAGPRLAGAFLAAGLVDELIVYIAPHLLGHDARPAFELPPVTRMDARLDLEPLDVLSFGPDLRLRLRPPARA</sequence>
<feature type="binding site" evidence="16">
    <location>
        <position position="84"/>
    </location>
    <ligand>
        <name>Zn(2+)</name>
        <dbReference type="ChEBI" id="CHEBI:29105"/>
        <note>catalytic</note>
    </ligand>
</feature>
<dbReference type="NCBIfam" id="TIGR00326">
    <property type="entry name" value="eubact_ribD"/>
    <property type="match status" value="1"/>
</dbReference>
<evidence type="ECO:0000256" key="6">
    <source>
        <dbReference type="ARBA" id="ARBA00022619"/>
    </source>
</evidence>
<feature type="binding site" evidence="15">
    <location>
        <position position="170"/>
    </location>
    <ligand>
        <name>NADP(+)</name>
        <dbReference type="ChEBI" id="CHEBI:58349"/>
    </ligand>
</feature>
<comment type="cofactor">
    <cofactor evidence="13 16">
        <name>Zn(2+)</name>
        <dbReference type="ChEBI" id="CHEBI:29105"/>
    </cofactor>
    <text evidence="13 16">Binds 1 zinc ion.</text>
</comment>
<dbReference type="InterPro" id="IPR002125">
    <property type="entry name" value="CMP_dCMP_dom"/>
</dbReference>
<keyword evidence="19" id="KW-1185">Reference proteome</keyword>
<keyword evidence="10 13" id="KW-0521">NADP</keyword>
<dbReference type="Pfam" id="PF00383">
    <property type="entry name" value="dCMP_cyt_deam_1"/>
    <property type="match status" value="1"/>
</dbReference>
<dbReference type="InterPro" id="IPR011549">
    <property type="entry name" value="RibD_C"/>
</dbReference>
<dbReference type="NCBIfam" id="TIGR00227">
    <property type="entry name" value="ribD_Cterm"/>
    <property type="match status" value="1"/>
</dbReference>
<comment type="similarity">
    <text evidence="5 13">In the C-terminal section; belongs to the HTP reductase family.</text>
</comment>
<dbReference type="InterPro" id="IPR016192">
    <property type="entry name" value="APOBEC/CMP_deaminase_Zn-bd"/>
</dbReference>
<evidence type="ECO:0000256" key="12">
    <source>
        <dbReference type="ARBA" id="ARBA00023268"/>
    </source>
</evidence>
<evidence type="ECO:0000256" key="15">
    <source>
        <dbReference type="PIRSR" id="PIRSR006769-2"/>
    </source>
</evidence>
<keyword evidence="7 13" id="KW-0479">Metal-binding</keyword>
<evidence type="ECO:0000256" key="4">
    <source>
        <dbReference type="ARBA" id="ARBA00005259"/>
    </source>
</evidence>
<dbReference type="InterPro" id="IPR050765">
    <property type="entry name" value="Riboflavin_Biosynth_HTPR"/>
</dbReference>
<dbReference type="FunCoup" id="A0A1B1YV10">
    <property type="interactions" value="519"/>
</dbReference>
<dbReference type="PROSITE" id="PS51747">
    <property type="entry name" value="CYT_DCMP_DEAMINASES_2"/>
    <property type="match status" value="1"/>
</dbReference>
<comment type="similarity">
    <text evidence="4 13">In the N-terminal section; belongs to the cytidine and deoxycytidylate deaminase family.</text>
</comment>
<feature type="active site" description="Proton donor" evidence="14">
    <location>
        <position position="52"/>
    </location>
</feature>
<keyword evidence="9 13" id="KW-0862">Zinc</keyword>
<feature type="binding site" evidence="15">
    <location>
        <position position="196"/>
    </location>
    <ligand>
        <name>NADP(+)</name>
        <dbReference type="ChEBI" id="CHEBI:58349"/>
    </ligand>
</feature>
<dbReference type="AlphaFoldDB" id="A0A1B1YV10"/>
<dbReference type="RefSeq" id="WP_068804708.1">
    <property type="nucleotide sequence ID" value="NZ_CP014671.1"/>
</dbReference>
<dbReference type="UniPathway" id="UPA00275">
    <property type="reaction ID" value="UER00401"/>
</dbReference>
<feature type="binding site" evidence="15">
    <location>
        <position position="154"/>
    </location>
    <ligand>
        <name>NADP(+)</name>
        <dbReference type="ChEBI" id="CHEBI:58349"/>
    </ligand>
</feature>
<dbReference type="KEGG" id="gbi:PG2T_09905"/>
<dbReference type="Gene3D" id="3.40.430.10">
    <property type="entry name" value="Dihydrofolate Reductase, subunit A"/>
    <property type="match status" value="1"/>
</dbReference>
<keyword evidence="8 13" id="KW-0378">Hydrolase</keyword>
<feature type="binding site" evidence="15">
    <location>
        <position position="292"/>
    </location>
    <ligand>
        <name>substrate</name>
    </ligand>
</feature>
<feature type="binding site" evidence="15">
    <location>
        <position position="184"/>
    </location>
    <ligand>
        <name>substrate</name>
    </ligand>
</feature>
<dbReference type="EC" id="3.5.4.26" evidence="13"/>
<comment type="pathway">
    <text evidence="2 13">Cofactor biosynthesis; riboflavin biosynthesis; 5-amino-6-(D-ribitylamino)uracil from GTP: step 2/4.</text>
</comment>
<keyword evidence="12" id="KW-0511">Multifunctional enzyme</keyword>
<keyword evidence="6 13" id="KW-0686">Riboflavin biosynthesis</keyword>
<dbReference type="InParanoid" id="A0A1B1YV10"/>
<dbReference type="STRING" id="1810504.PG2T_09905"/>
<dbReference type="InterPro" id="IPR016193">
    <property type="entry name" value="Cytidine_deaminase-like"/>
</dbReference>
<evidence type="ECO:0000256" key="14">
    <source>
        <dbReference type="PIRSR" id="PIRSR006769-1"/>
    </source>
</evidence>
<dbReference type="SUPFAM" id="SSF53597">
    <property type="entry name" value="Dihydrofolate reductase-like"/>
    <property type="match status" value="1"/>
</dbReference>
<dbReference type="InterPro" id="IPR004794">
    <property type="entry name" value="Eubact_RibD"/>
</dbReference>
<evidence type="ECO:0000256" key="1">
    <source>
        <dbReference type="ARBA" id="ARBA00002151"/>
    </source>
</evidence>
<dbReference type="PANTHER" id="PTHR38011:SF7">
    <property type="entry name" value="2,5-DIAMINO-6-RIBOSYLAMINO-4(3H)-PYRIMIDINONE 5'-PHOSPHATE REDUCTASE"/>
    <property type="match status" value="1"/>
</dbReference>
<accession>A0A1B1YV10</accession>
<dbReference type="SUPFAM" id="SSF53927">
    <property type="entry name" value="Cytidine deaminase-like"/>
    <property type="match status" value="1"/>
</dbReference>
<feature type="binding site" evidence="15">
    <location>
        <position position="207"/>
    </location>
    <ligand>
        <name>substrate</name>
    </ligand>
</feature>
<evidence type="ECO:0000256" key="3">
    <source>
        <dbReference type="ARBA" id="ARBA00004910"/>
    </source>
</evidence>
<evidence type="ECO:0000256" key="8">
    <source>
        <dbReference type="ARBA" id="ARBA00022801"/>
    </source>
</evidence>
<comment type="pathway">
    <text evidence="3 13">Cofactor biosynthesis; riboflavin biosynthesis; 5-amino-6-(D-ribitylamino)uracil from GTP: step 3/4.</text>
</comment>
<proteinExistence type="inferred from homology"/>
<evidence type="ECO:0000256" key="16">
    <source>
        <dbReference type="PIRSR" id="PIRSR006769-3"/>
    </source>
</evidence>
<evidence type="ECO:0000256" key="2">
    <source>
        <dbReference type="ARBA" id="ARBA00004882"/>
    </source>
</evidence>
<gene>
    <name evidence="18" type="ORF">PG2T_09905</name>
</gene>
<dbReference type="GO" id="GO:0008270">
    <property type="term" value="F:zinc ion binding"/>
    <property type="evidence" value="ECO:0007669"/>
    <property type="project" value="InterPro"/>
</dbReference>
<evidence type="ECO:0000256" key="7">
    <source>
        <dbReference type="ARBA" id="ARBA00022723"/>
    </source>
</evidence>
<evidence type="ECO:0000313" key="19">
    <source>
        <dbReference type="Proteomes" id="UP000092952"/>
    </source>
</evidence>
<dbReference type="GO" id="GO:0008835">
    <property type="term" value="F:diaminohydroxyphosphoribosylaminopyrimidine deaminase activity"/>
    <property type="evidence" value="ECO:0007669"/>
    <property type="project" value="UniProtKB-EC"/>
</dbReference>
<dbReference type="CDD" id="cd01284">
    <property type="entry name" value="Riboflavin_deaminase-reductase"/>
    <property type="match status" value="1"/>
</dbReference>
<feature type="domain" description="CMP/dCMP-type deaminase" evidence="17">
    <location>
        <begin position="1"/>
        <end position="123"/>
    </location>
</feature>
<keyword evidence="11 13" id="KW-0560">Oxidoreductase</keyword>
<feature type="binding site" evidence="15">
    <location>
        <position position="204"/>
    </location>
    <ligand>
        <name>substrate</name>
    </ligand>
</feature>
<feature type="binding site" evidence="15">
    <location>
        <position position="222"/>
    </location>
    <ligand>
        <name>NADP(+)</name>
        <dbReference type="ChEBI" id="CHEBI:58349"/>
    </ligand>
</feature>
<dbReference type="GO" id="GO:0008703">
    <property type="term" value="F:5-amino-6-(5-phosphoribosylamino)uracil reductase activity"/>
    <property type="evidence" value="ECO:0007669"/>
    <property type="project" value="UniProtKB-EC"/>
</dbReference>
<dbReference type="Pfam" id="PF01872">
    <property type="entry name" value="RibD_C"/>
    <property type="match status" value="1"/>
</dbReference>
<dbReference type="InterPro" id="IPR002734">
    <property type="entry name" value="RibDG_C"/>
</dbReference>
<feature type="binding site" evidence="16">
    <location>
        <position position="75"/>
    </location>
    <ligand>
        <name>Zn(2+)</name>
        <dbReference type="ChEBI" id="CHEBI:29105"/>
        <note>catalytic</note>
    </ligand>
</feature>
<comment type="function">
    <text evidence="1 13">Converts 2,5-diamino-6-(ribosylamino)-4(3h)-pyrimidinone 5'-phosphate into 5-amino-6-(ribosylamino)-2,4(1h,3h)-pyrimidinedione 5'-phosphate.</text>
</comment>
<feature type="binding site" evidence="15">
    <location>
        <position position="168"/>
    </location>
    <ligand>
        <name>substrate</name>
    </ligand>
</feature>
<dbReference type="EC" id="1.1.1.193" evidence="13"/>
<dbReference type="PROSITE" id="PS00903">
    <property type="entry name" value="CYT_DCMP_DEAMINASES_1"/>
    <property type="match status" value="1"/>
</dbReference>
<protein>
    <recommendedName>
        <fullName evidence="13">Riboflavin biosynthesis protein RibD</fullName>
    </recommendedName>
    <domain>
        <recommendedName>
            <fullName evidence="13">Diaminohydroxyphosphoribosylaminopyrimidine deaminase</fullName>
            <shortName evidence="13">DRAP deaminase</shortName>
            <ecNumber evidence="13">3.5.4.26</ecNumber>
        </recommendedName>
        <alternativeName>
            <fullName evidence="13">Riboflavin-specific deaminase</fullName>
        </alternativeName>
    </domain>
    <domain>
        <recommendedName>
            <fullName evidence="13">5-amino-6-(5-phosphoribosylamino)uracil reductase</fullName>
            <ecNumber evidence="13">1.1.1.193</ecNumber>
        </recommendedName>
        <alternativeName>
            <fullName evidence="13">HTP reductase</fullName>
        </alternativeName>
    </domain>
</protein>
<evidence type="ECO:0000313" key="18">
    <source>
        <dbReference type="EMBL" id="ANX04463.1"/>
    </source>
</evidence>
<comment type="catalytic activity">
    <reaction evidence="13">
        <text>2,5-diamino-6-hydroxy-4-(5-phosphoribosylamino)-pyrimidine + H2O + H(+) = 5-amino-6-(5-phospho-D-ribosylamino)uracil + NH4(+)</text>
        <dbReference type="Rhea" id="RHEA:21868"/>
        <dbReference type="ChEBI" id="CHEBI:15377"/>
        <dbReference type="ChEBI" id="CHEBI:15378"/>
        <dbReference type="ChEBI" id="CHEBI:28938"/>
        <dbReference type="ChEBI" id="CHEBI:58453"/>
        <dbReference type="ChEBI" id="CHEBI:58614"/>
        <dbReference type="EC" id="3.5.4.26"/>
    </reaction>
</comment>
<evidence type="ECO:0000256" key="13">
    <source>
        <dbReference type="PIRNR" id="PIRNR006769"/>
    </source>
</evidence>
<feature type="binding site" evidence="15">
    <location>
        <begin position="294"/>
        <end position="300"/>
    </location>
    <ligand>
        <name>NADP(+)</name>
        <dbReference type="ChEBI" id="CHEBI:58349"/>
    </ligand>
</feature>